<dbReference type="AlphaFoldDB" id="M5RSP7"/>
<keyword evidence="1" id="KW-1133">Transmembrane helix</keyword>
<proteinExistence type="predicted"/>
<reference evidence="2 3" key="1">
    <citation type="journal article" date="2013" name="Mar. Genomics">
        <title>Expression of sulfatases in Rhodopirellula baltica and the diversity of sulfatases in the genus Rhodopirellula.</title>
        <authorList>
            <person name="Wegner C.E."/>
            <person name="Richter-Heitmann T."/>
            <person name="Klindworth A."/>
            <person name="Klockow C."/>
            <person name="Richter M."/>
            <person name="Achstetter T."/>
            <person name="Glockner F.O."/>
            <person name="Harder J."/>
        </authorList>
    </citation>
    <scope>NUCLEOTIDE SEQUENCE [LARGE SCALE GENOMIC DNA]</scope>
    <source>
        <strain evidence="2 3">SM1</strain>
    </source>
</reference>
<accession>M5RSP7</accession>
<dbReference type="EMBL" id="ANOG01000879">
    <property type="protein sequence ID" value="EMI16994.1"/>
    <property type="molecule type" value="Genomic_DNA"/>
</dbReference>
<gene>
    <name evidence="2" type="ORF">RMSM_06085</name>
</gene>
<comment type="caution">
    <text evidence="2">The sequence shown here is derived from an EMBL/GenBank/DDBJ whole genome shotgun (WGS) entry which is preliminary data.</text>
</comment>
<dbReference type="Proteomes" id="UP000011991">
    <property type="component" value="Unassembled WGS sequence"/>
</dbReference>
<keyword evidence="1" id="KW-0472">Membrane</keyword>
<name>M5RSP7_9BACT</name>
<feature type="transmembrane region" description="Helical" evidence="1">
    <location>
        <begin position="14"/>
        <end position="41"/>
    </location>
</feature>
<sequence>MIPPRKSSPPRLEWLTAVVALIQIGATVAIGLWTIFLYLSFEATERRIRRQLDDIELGVAESTRLKISHSLKVVDLAIAGAGDNRVYRVTFTYEVTNDSRRPVELSYAIVHASLSDIPEMAPGDVIDLKQRAGKLKWRDVHSQGHYYKPKWNDARTTTTSAGDKLLLQKGGGGTALLHTGESSDGSADFLISGKPGAVITINAKIGSNCDEADAEHWKTTLLGMLPKPDLDVQGPTK</sequence>
<keyword evidence="1" id="KW-0812">Transmembrane</keyword>
<evidence type="ECO:0000256" key="1">
    <source>
        <dbReference type="SAM" id="Phobius"/>
    </source>
</evidence>
<organism evidence="2 3">
    <name type="scientific">Rhodopirellula maiorica SM1</name>
    <dbReference type="NCBI Taxonomy" id="1265738"/>
    <lineage>
        <taxon>Bacteria</taxon>
        <taxon>Pseudomonadati</taxon>
        <taxon>Planctomycetota</taxon>
        <taxon>Planctomycetia</taxon>
        <taxon>Pirellulales</taxon>
        <taxon>Pirellulaceae</taxon>
        <taxon>Novipirellula</taxon>
    </lineage>
</organism>
<evidence type="ECO:0000313" key="3">
    <source>
        <dbReference type="Proteomes" id="UP000011991"/>
    </source>
</evidence>
<protein>
    <submittedName>
        <fullName evidence="2">Uncharacterized protein</fullName>
    </submittedName>
</protein>
<dbReference type="PATRIC" id="fig|1265738.3.peg.6072"/>
<evidence type="ECO:0000313" key="2">
    <source>
        <dbReference type="EMBL" id="EMI16994.1"/>
    </source>
</evidence>
<keyword evidence="3" id="KW-1185">Reference proteome</keyword>